<keyword evidence="2" id="KW-1185">Reference proteome</keyword>
<dbReference type="EMBL" id="CAJVQB010007398">
    <property type="protein sequence ID" value="CAG8702568.1"/>
    <property type="molecule type" value="Genomic_DNA"/>
</dbReference>
<dbReference type="SUPFAM" id="SSF52540">
    <property type="entry name" value="P-loop containing nucleoside triphosphate hydrolases"/>
    <property type="match status" value="1"/>
</dbReference>
<dbReference type="Gene3D" id="3.40.50.300">
    <property type="entry name" value="P-loop containing nucleotide triphosphate hydrolases"/>
    <property type="match status" value="1"/>
</dbReference>
<dbReference type="InterPro" id="IPR027417">
    <property type="entry name" value="P-loop_NTPase"/>
</dbReference>
<accession>A0ABN7UZA9</accession>
<name>A0ABN7UZA9_GIGMA</name>
<evidence type="ECO:0000313" key="2">
    <source>
        <dbReference type="Proteomes" id="UP000789901"/>
    </source>
</evidence>
<evidence type="ECO:0000313" key="1">
    <source>
        <dbReference type="EMBL" id="CAG8702568.1"/>
    </source>
</evidence>
<gene>
    <name evidence="1" type="ORF">GMARGA_LOCUS12220</name>
</gene>
<protein>
    <submittedName>
        <fullName evidence="1">22056_t:CDS:1</fullName>
    </submittedName>
</protein>
<sequence>MSKSSNKIVLIGMRSKERLNTRNDTKIEAQLESLIKQLSNRITSSINNLSDWKFILVDGFLLYWDMQVVKELDIKLFIQADYTTLKKRREERAGYVTVDGRLVTIDKLVVLNSNCVRDIYTNLEMAAENVLEFVKSNKVCGMLEENKGK</sequence>
<proteinExistence type="predicted"/>
<organism evidence="1 2">
    <name type="scientific">Gigaspora margarita</name>
    <dbReference type="NCBI Taxonomy" id="4874"/>
    <lineage>
        <taxon>Eukaryota</taxon>
        <taxon>Fungi</taxon>
        <taxon>Fungi incertae sedis</taxon>
        <taxon>Mucoromycota</taxon>
        <taxon>Glomeromycotina</taxon>
        <taxon>Glomeromycetes</taxon>
        <taxon>Diversisporales</taxon>
        <taxon>Gigasporaceae</taxon>
        <taxon>Gigaspora</taxon>
    </lineage>
</organism>
<comment type="caution">
    <text evidence="1">The sequence shown here is derived from an EMBL/GenBank/DDBJ whole genome shotgun (WGS) entry which is preliminary data.</text>
</comment>
<dbReference type="Proteomes" id="UP000789901">
    <property type="component" value="Unassembled WGS sequence"/>
</dbReference>
<reference evidence="1 2" key="1">
    <citation type="submission" date="2021-06" db="EMBL/GenBank/DDBJ databases">
        <authorList>
            <person name="Kallberg Y."/>
            <person name="Tangrot J."/>
            <person name="Rosling A."/>
        </authorList>
    </citation>
    <scope>NUCLEOTIDE SEQUENCE [LARGE SCALE GENOMIC DNA]</scope>
    <source>
        <strain evidence="1 2">120-4 pot B 10/14</strain>
    </source>
</reference>